<keyword evidence="1" id="KW-0813">Transport</keyword>
<dbReference type="InterPro" id="IPR003439">
    <property type="entry name" value="ABC_transporter-like_ATP-bd"/>
</dbReference>
<dbReference type="PROSITE" id="PS50893">
    <property type="entry name" value="ABC_TRANSPORTER_2"/>
    <property type="match status" value="1"/>
</dbReference>
<dbReference type="PROSITE" id="PS00211">
    <property type="entry name" value="ABC_TRANSPORTER_1"/>
    <property type="match status" value="1"/>
</dbReference>
<dbReference type="CDD" id="cd03219">
    <property type="entry name" value="ABC_Mj1267_LivG_branched"/>
    <property type="match status" value="1"/>
</dbReference>
<reference evidence="5" key="1">
    <citation type="submission" date="2023-12" db="EMBL/GenBank/DDBJ databases">
        <title>Fervidustalea candida gen. nov., sp. nov., a novel member of the family Paenibacillaceae isolated from a geothermal area.</title>
        <authorList>
            <person name="Li W.-J."/>
            <person name="Jiao J.-Y."/>
            <person name="Chen Y."/>
        </authorList>
    </citation>
    <scope>NUCLEOTIDE SEQUENCE</scope>
    <source>
        <strain evidence="5">SYSU GA230002</strain>
    </source>
</reference>
<gene>
    <name evidence="5" type="ORF">VF724_02705</name>
</gene>
<evidence type="ECO:0000313" key="6">
    <source>
        <dbReference type="Proteomes" id="UP001310386"/>
    </source>
</evidence>
<sequence>MPILRTEKLGKSFKALQVLQDVSLEIQESERHVIIGPNGAGKTTLFNCITGFLPITSGRIYLKQRDITSLEANERVKLGMARTFQKNNLFWNLSLEQNILLALTAGKSYRNKMIKLLSSYTELQEQKEELLTHWDLWNQRHRAVNELSYGEQRVLEVALALASNPKILLLDEPTSGMSPAESKHATQLIQNLPRSMTMVVIEHDMDVVFSIADRISVMHHGELILTGKPDEIRNNSMVQEIYFRGGTLKSAAD</sequence>
<dbReference type="PANTHER" id="PTHR45772">
    <property type="entry name" value="CONSERVED COMPONENT OF ABC TRANSPORTER FOR NATURAL AMINO ACIDS-RELATED"/>
    <property type="match status" value="1"/>
</dbReference>
<comment type="caution">
    <text evidence="5">The sequence shown here is derived from an EMBL/GenBank/DDBJ whole genome shotgun (WGS) entry which is preliminary data.</text>
</comment>
<keyword evidence="3 5" id="KW-0067">ATP-binding</keyword>
<evidence type="ECO:0000256" key="3">
    <source>
        <dbReference type="ARBA" id="ARBA00022840"/>
    </source>
</evidence>
<proteinExistence type="predicted"/>
<feature type="domain" description="ABC transporter" evidence="4">
    <location>
        <begin position="4"/>
        <end position="245"/>
    </location>
</feature>
<dbReference type="RefSeq" id="WP_371752684.1">
    <property type="nucleotide sequence ID" value="NZ_JAYJLD010000003.1"/>
</dbReference>
<dbReference type="InterPro" id="IPR017871">
    <property type="entry name" value="ABC_transporter-like_CS"/>
</dbReference>
<dbReference type="InterPro" id="IPR051120">
    <property type="entry name" value="ABC_AA/LPS_Transport"/>
</dbReference>
<protein>
    <submittedName>
        <fullName evidence="5">ABC transporter ATP-binding protein</fullName>
    </submittedName>
</protein>
<dbReference type="Gene3D" id="3.40.50.300">
    <property type="entry name" value="P-loop containing nucleotide triphosphate hydrolases"/>
    <property type="match status" value="1"/>
</dbReference>
<evidence type="ECO:0000259" key="4">
    <source>
        <dbReference type="PROSITE" id="PS50893"/>
    </source>
</evidence>
<dbReference type="SMART" id="SM00382">
    <property type="entry name" value="AAA"/>
    <property type="match status" value="1"/>
</dbReference>
<evidence type="ECO:0000256" key="2">
    <source>
        <dbReference type="ARBA" id="ARBA00022741"/>
    </source>
</evidence>
<dbReference type="Proteomes" id="UP001310386">
    <property type="component" value="Unassembled WGS sequence"/>
</dbReference>
<evidence type="ECO:0000313" key="5">
    <source>
        <dbReference type="EMBL" id="MEB3100567.1"/>
    </source>
</evidence>
<evidence type="ECO:0000256" key="1">
    <source>
        <dbReference type="ARBA" id="ARBA00022448"/>
    </source>
</evidence>
<dbReference type="Pfam" id="PF00005">
    <property type="entry name" value="ABC_tran"/>
    <property type="match status" value="1"/>
</dbReference>
<dbReference type="SUPFAM" id="SSF52540">
    <property type="entry name" value="P-loop containing nucleoside triphosphate hydrolases"/>
    <property type="match status" value="1"/>
</dbReference>
<dbReference type="EMBL" id="JAYJLD010000003">
    <property type="protein sequence ID" value="MEB3100567.1"/>
    <property type="molecule type" value="Genomic_DNA"/>
</dbReference>
<organism evidence="5 6">
    <name type="scientific">Ferviditalea candida</name>
    <dbReference type="NCBI Taxonomy" id="3108399"/>
    <lineage>
        <taxon>Bacteria</taxon>
        <taxon>Bacillati</taxon>
        <taxon>Bacillota</taxon>
        <taxon>Bacilli</taxon>
        <taxon>Bacillales</taxon>
        <taxon>Paenibacillaceae</taxon>
        <taxon>Ferviditalea</taxon>
    </lineage>
</organism>
<dbReference type="InterPro" id="IPR027417">
    <property type="entry name" value="P-loop_NTPase"/>
</dbReference>
<keyword evidence="2" id="KW-0547">Nucleotide-binding</keyword>
<dbReference type="InterPro" id="IPR003593">
    <property type="entry name" value="AAA+_ATPase"/>
</dbReference>
<keyword evidence="6" id="KW-1185">Reference proteome</keyword>
<dbReference type="GO" id="GO:0005524">
    <property type="term" value="F:ATP binding"/>
    <property type="evidence" value="ECO:0007669"/>
    <property type="project" value="UniProtKB-KW"/>
</dbReference>
<accession>A0ABU5ZE77</accession>
<name>A0ABU5ZE77_9BACL</name>